<sequence>MDVNIPKGLGEEGMKEERDTARACAEVNTPGVHYIDHERPLSNTMAAYVQQVLISTGKDDWTSRIEEDEEAGELVRGLRRLLGKGGALADPYNNIMLSHCSFSPSPVPTQKFKTASAYILPSFHYLPSIPLTPPSIEEFTRAFLLPPTLHLAHKGLLASQRLAFVQQPELQCSCLGSRSASDILILICGHRGRDKRCGVMGPLLRDEFERRLSSIGVFEVLKDAPPAETPPCIPAAKLGVRVGLISHVGGHKFAGNVIIYIPPSLTANDLAGKGIWYGRVEPRHVEGIIEETIVKGRVIGELFRGGIDKESQILRM</sequence>
<dbReference type="InterPro" id="IPR009737">
    <property type="entry name" value="Aim32/Apd1-like"/>
</dbReference>
<dbReference type="Gene3D" id="3.40.30.10">
    <property type="entry name" value="Glutaredoxin"/>
    <property type="match status" value="1"/>
</dbReference>
<dbReference type="AlphaFoldDB" id="A0A9P8HYU2"/>
<organism evidence="3 4">
    <name type="scientific">Glutinoglossum americanum</name>
    <dbReference type="NCBI Taxonomy" id="1670608"/>
    <lineage>
        <taxon>Eukaryota</taxon>
        <taxon>Fungi</taxon>
        <taxon>Dikarya</taxon>
        <taxon>Ascomycota</taxon>
        <taxon>Pezizomycotina</taxon>
        <taxon>Geoglossomycetes</taxon>
        <taxon>Geoglossales</taxon>
        <taxon>Geoglossaceae</taxon>
        <taxon>Glutinoglossum</taxon>
    </lineage>
</organism>
<name>A0A9P8HYU2_9PEZI</name>
<proteinExistence type="inferred from homology"/>
<keyword evidence="4" id="KW-1185">Reference proteome</keyword>
<protein>
    <recommendedName>
        <fullName evidence="2">Altered inheritance of mitochondria protein 32</fullName>
    </recommendedName>
</protein>
<gene>
    <name evidence="3" type="ORF">FGG08_003176</name>
</gene>
<dbReference type="EMBL" id="JAGHQL010000054">
    <property type="protein sequence ID" value="KAH0542421.1"/>
    <property type="molecule type" value="Genomic_DNA"/>
</dbReference>
<dbReference type="PANTHER" id="PTHR31902:SF7">
    <property type="entry name" value="ALTERED INHERITANCE OF MITOCHONDRIA PROTEIN 32"/>
    <property type="match status" value="1"/>
</dbReference>
<evidence type="ECO:0000256" key="1">
    <source>
        <dbReference type="ARBA" id="ARBA00038208"/>
    </source>
</evidence>
<comment type="caution">
    <text evidence="3">The sequence shown here is derived from an EMBL/GenBank/DDBJ whole genome shotgun (WGS) entry which is preliminary data.</text>
</comment>
<evidence type="ECO:0000313" key="3">
    <source>
        <dbReference type="EMBL" id="KAH0542421.1"/>
    </source>
</evidence>
<dbReference type="Pfam" id="PF06999">
    <property type="entry name" value="Suc_Fer-like"/>
    <property type="match status" value="1"/>
</dbReference>
<accession>A0A9P8HYU2</accession>
<dbReference type="Proteomes" id="UP000698800">
    <property type="component" value="Unassembled WGS sequence"/>
</dbReference>
<evidence type="ECO:0000256" key="2">
    <source>
        <dbReference type="ARBA" id="ARBA00040895"/>
    </source>
</evidence>
<reference evidence="3" key="1">
    <citation type="submission" date="2021-03" db="EMBL/GenBank/DDBJ databases">
        <title>Comparative genomics and phylogenomic investigation of the class Geoglossomycetes provide insights into ecological specialization and systematics.</title>
        <authorList>
            <person name="Melie T."/>
            <person name="Pirro S."/>
            <person name="Miller A.N."/>
            <person name="Quandt A."/>
        </authorList>
    </citation>
    <scope>NUCLEOTIDE SEQUENCE</scope>
    <source>
        <strain evidence="3">GBOQ0MN5Z8</strain>
    </source>
</reference>
<comment type="similarity">
    <text evidence="1">Belongs to the AIM32 family.</text>
</comment>
<dbReference type="InterPro" id="IPR036249">
    <property type="entry name" value="Thioredoxin-like_sf"/>
</dbReference>
<dbReference type="CDD" id="cd03062">
    <property type="entry name" value="TRX_Fd_Sucrase"/>
    <property type="match status" value="1"/>
</dbReference>
<dbReference type="OrthoDB" id="10253744at2759"/>
<dbReference type="SUPFAM" id="SSF52833">
    <property type="entry name" value="Thioredoxin-like"/>
    <property type="match status" value="1"/>
</dbReference>
<evidence type="ECO:0000313" key="4">
    <source>
        <dbReference type="Proteomes" id="UP000698800"/>
    </source>
</evidence>
<dbReference type="PANTHER" id="PTHR31902">
    <property type="entry name" value="ACTIN PATCHES DISTAL PROTEIN 1"/>
    <property type="match status" value="1"/>
</dbReference>